<organism evidence="1 2">
    <name type="scientific">Stereum hirsutum (strain FP-91666)</name>
    <name type="common">White-rot fungus</name>
    <dbReference type="NCBI Taxonomy" id="721885"/>
    <lineage>
        <taxon>Eukaryota</taxon>
        <taxon>Fungi</taxon>
        <taxon>Dikarya</taxon>
        <taxon>Basidiomycota</taxon>
        <taxon>Agaricomycotina</taxon>
        <taxon>Agaricomycetes</taxon>
        <taxon>Russulales</taxon>
        <taxon>Stereaceae</taxon>
        <taxon>Stereum</taxon>
    </lineage>
</organism>
<evidence type="ECO:0000313" key="2">
    <source>
        <dbReference type="Proteomes" id="UP000053927"/>
    </source>
</evidence>
<evidence type="ECO:0000313" key="1">
    <source>
        <dbReference type="EMBL" id="EIM79529.1"/>
    </source>
</evidence>
<dbReference type="GeneID" id="18800127"/>
<dbReference type="KEGG" id="shs:STEHIDRAFT_150920"/>
<sequence length="162" mass="18600">MSDVSPTSRAAREEEKKEMYAIGGFTYSLSWIIKWAKENISDYDLPDDDPDLYSLKILILDWWGKHWEGNKRVLPKLVDYPLAPRGQLQPDDNVIFIIPLAEAFVYGTHRDYTTIARPLHSATYQYGVGFLSKHGFIVNDKEAKSNEWGGTGEWITYRGPLD</sequence>
<dbReference type="RefSeq" id="XP_007311328.1">
    <property type="nucleotide sequence ID" value="XM_007311266.1"/>
</dbReference>
<gene>
    <name evidence="1" type="ORF">STEHIDRAFT_150920</name>
</gene>
<proteinExistence type="predicted"/>
<dbReference type="EMBL" id="JH687403">
    <property type="protein sequence ID" value="EIM79529.1"/>
    <property type="molecule type" value="Genomic_DNA"/>
</dbReference>
<protein>
    <submittedName>
        <fullName evidence="1">Uncharacterized protein</fullName>
    </submittedName>
</protein>
<keyword evidence="2" id="KW-1185">Reference proteome</keyword>
<name>R7RW77_STEHR</name>
<dbReference type="AlphaFoldDB" id="R7RW77"/>
<dbReference type="Proteomes" id="UP000053927">
    <property type="component" value="Unassembled WGS sequence"/>
</dbReference>
<accession>R7RW77</accession>
<reference evidence="2" key="1">
    <citation type="journal article" date="2012" name="Science">
        <title>The Paleozoic origin of enzymatic lignin decomposition reconstructed from 31 fungal genomes.</title>
        <authorList>
            <person name="Floudas D."/>
            <person name="Binder M."/>
            <person name="Riley R."/>
            <person name="Barry K."/>
            <person name="Blanchette R.A."/>
            <person name="Henrissat B."/>
            <person name="Martinez A.T."/>
            <person name="Otillar R."/>
            <person name="Spatafora J.W."/>
            <person name="Yadav J.S."/>
            <person name="Aerts A."/>
            <person name="Benoit I."/>
            <person name="Boyd A."/>
            <person name="Carlson A."/>
            <person name="Copeland A."/>
            <person name="Coutinho P.M."/>
            <person name="de Vries R.P."/>
            <person name="Ferreira P."/>
            <person name="Findley K."/>
            <person name="Foster B."/>
            <person name="Gaskell J."/>
            <person name="Glotzer D."/>
            <person name="Gorecki P."/>
            <person name="Heitman J."/>
            <person name="Hesse C."/>
            <person name="Hori C."/>
            <person name="Igarashi K."/>
            <person name="Jurgens J.A."/>
            <person name="Kallen N."/>
            <person name="Kersten P."/>
            <person name="Kohler A."/>
            <person name="Kuees U."/>
            <person name="Kumar T.K.A."/>
            <person name="Kuo A."/>
            <person name="LaButti K."/>
            <person name="Larrondo L.F."/>
            <person name="Lindquist E."/>
            <person name="Ling A."/>
            <person name="Lombard V."/>
            <person name="Lucas S."/>
            <person name="Lundell T."/>
            <person name="Martin R."/>
            <person name="McLaughlin D.J."/>
            <person name="Morgenstern I."/>
            <person name="Morin E."/>
            <person name="Murat C."/>
            <person name="Nagy L.G."/>
            <person name="Nolan M."/>
            <person name="Ohm R.A."/>
            <person name="Patyshakuliyeva A."/>
            <person name="Rokas A."/>
            <person name="Ruiz-Duenas F.J."/>
            <person name="Sabat G."/>
            <person name="Salamov A."/>
            <person name="Samejima M."/>
            <person name="Schmutz J."/>
            <person name="Slot J.C."/>
            <person name="St John F."/>
            <person name="Stenlid J."/>
            <person name="Sun H."/>
            <person name="Sun S."/>
            <person name="Syed K."/>
            <person name="Tsang A."/>
            <person name="Wiebenga A."/>
            <person name="Young D."/>
            <person name="Pisabarro A."/>
            <person name="Eastwood D.C."/>
            <person name="Martin F."/>
            <person name="Cullen D."/>
            <person name="Grigoriev I.V."/>
            <person name="Hibbett D.S."/>
        </authorList>
    </citation>
    <scope>NUCLEOTIDE SEQUENCE [LARGE SCALE GENOMIC DNA]</scope>
    <source>
        <strain evidence="2">FP-91666</strain>
    </source>
</reference>